<evidence type="ECO:0000256" key="1">
    <source>
        <dbReference type="ARBA" id="ARBA00004613"/>
    </source>
</evidence>
<comment type="catalytic activity">
    <reaction evidence="9">
        <text>cutin + H2O = cutin monomers.</text>
        <dbReference type="EC" id="3.1.1.74"/>
    </reaction>
</comment>
<dbReference type="EC" id="3.1.1.74" evidence="3"/>
<dbReference type="InterPro" id="IPR011150">
    <property type="entry name" value="Cutinase_monf"/>
</dbReference>
<keyword evidence="6 12" id="KW-0732">Signal</keyword>
<dbReference type="OrthoDB" id="3225429at2759"/>
<dbReference type="InterPro" id="IPR029058">
    <property type="entry name" value="AB_hydrolase_fold"/>
</dbReference>
<dbReference type="GO" id="GO:0050525">
    <property type="term" value="F:cutinase activity"/>
    <property type="evidence" value="ECO:0007669"/>
    <property type="project" value="UniProtKB-EC"/>
</dbReference>
<evidence type="ECO:0000256" key="12">
    <source>
        <dbReference type="SAM" id="SignalP"/>
    </source>
</evidence>
<dbReference type="PROSITE" id="PS00931">
    <property type="entry name" value="CUTINASE_2"/>
    <property type="match status" value="1"/>
</dbReference>
<feature type="signal peptide" evidence="12">
    <location>
        <begin position="1"/>
        <end position="16"/>
    </location>
</feature>
<evidence type="ECO:0000256" key="5">
    <source>
        <dbReference type="ARBA" id="ARBA00022525"/>
    </source>
</evidence>
<evidence type="ECO:0000256" key="7">
    <source>
        <dbReference type="ARBA" id="ARBA00022801"/>
    </source>
</evidence>
<keyword evidence="7" id="KW-0378">Hydrolase</keyword>
<dbReference type="PRINTS" id="PR00129">
    <property type="entry name" value="CUTINASE"/>
</dbReference>
<comment type="subcellular location">
    <subcellularLocation>
        <location evidence="1">Secreted</location>
    </subcellularLocation>
</comment>
<dbReference type="SMART" id="SM01110">
    <property type="entry name" value="Cutinase"/>
    <property type="match status" value="1"/>
</dbReference>
<keyword evidence="14" id="KW-1185">Reference proteome</keyword>
<dbReference type="SUPFAM" id="SSF53474">
    <property type="entry name" value="alpha/beta-Hydrolases"/>
    <property type="match status" value="1"/>
</dbReference>
<dbReference type="Pfam" id="PF01083">
    <property type="entry name" value="Cutinase"/>
    <property type="match status" value="1"/>
</dbReference>
<feature type="active site" description="Proton donor/acceptor" evidence="10">
    <location>
        <position position="210"/>
    </location>
</feature>
<dbReference type="RefSeq" id="XP_017996124.1">
    <property type="nucleotide sequence ID" value="XM_018149429.1"/>
</dbReference>
<dbReference type="AlphaFoldDB" id="A0A0N0NIS5"/>
<dbReference type="GO" id="GO:0016052">
    <property type="term" value="P:carbohydrate catabolic process"/>
    <property type="evidence" value="ECO:0007669"/>
    <property type="project" value="TreeGrafter"/>
</dbReference>
<evidence type="ECO:0000256" key="4">
    <source>
        <dbReference type="ARBA" id="ARBA00022487"/>
    </source>
</evidence>
<keyword evidence="4" id="KW-0719">Serine esterase</keyword>
<dbReference type="Gene3D" id="3.40.50.1820">
    <property type="entry name" value="alpha/beta hydrolase"/>
    <property type="match status" value="1"/>
</dbReference>
<dbReference type="GeneID" id="28741309"/>
<feature type="chain" id="PRO_5005856675" description="cutinase" evidence="12">
    <location>
        <begin position="17"/>
        <end position="233"/>
    </location>
</feature>
<dbReference type="PANTHER" id="PTHR48250">
    <property type="entry name" value="CUTINASE 2-RELATED"/>
    <property type="match status" value="1"/>
</dbReference>
<feature type="active site" description="Nucleophile" evidence="10">
    <location>
        <position position="142"/>
    </location>
</feature>
<protein>
    <recommendedName>
        <fullName evidence="3">cutinase</fullName>
        <ecNumber evidence="3">3.1.1.74</ecNumber>
    </recommendedName>
</protein>
<dbReference type="GO" id="GO:0005576">
    <property type="term" value="C:extracellular region"/>
    <property type="evidence" value="ECO:0007669"/>
    <property type="project" value="UniProtKB-SubCell"/>
</dbReference>
<proteinExistence type="inferred from homology"/>
<evidence type="ECO:0000256" key="11">
    <source>
        <dbReference type="PIRSR" id="PIRSR611150-2"/>
    </source>
</evidence>
<dbReference type="Proteomes" id="UP000038010">
    <property type="component" value="Unassembled WGS sequence"/>
</dbReference>
<comment type="similarity">
    <text evidence="2">Belongs to the cutinase family.</text>
</comment>
<name>A0A0N0NIS5_9EURO</name>
<feature type="active site" evidence="10">
    <location>
        <position position="197"/>
    </location>
</feature>
<evidence type="ECO:0000256" key="6">
    <source>
        <dbReference type="ARBA" id="ARBA00022729"/>
    </source>
</evidence>
<evidence type="ECO:0000256" key="9">
    <source>
        <dbReference type="ARBA" id="ARBA00034045"/>
    </source>
</evidence>
<dbReference type="EMBL" id="LFJN01000033">
    <property type="protein sequence ID" value="KPI36161.1"/>
    <property type="molecule type" value="Genomic_DNA"/>
</dbReference>
<gene>
    <name evidence="13" type="ORF">AB675_8939</name>
</gene>
<organism evidence="13 14">
    <name type="scientific">Cyphellophora attinorum</name>
    <dbReference type="NCBI Taxonomy" id="1664694"/>
    <lineage>
        <taxon>Eukaryota</taxon>
        <taxon>Fungi</taxon>
        <taxon>Dikarya</taxon>
        <taxon>Ascomycota</taxon>
        <taxon>Pezizomycotina</taxon>
        <taxon>Eurotiomycetes</taxon>
        <taxon>Chaetothyriomycetidae</taxon>
        <taxon>Chaetothyriales</taxon>
        <taxon>Cyphellophoraceae</taxon>
        <taxon>Cyphellophora</taxon>
    </lineage>
</organism>
<comment type="caution">
    <text evidence="13">The sequence shown here is derived from an EMBL/GenBank/DDBJ whole genome shotgun (WGS) entry which is preliminary data.</text>
</comment>
<reference evidence="13 14" key="1">
    <citation type="submission" date="2015-06" db="EMBL/GenBank/DDBJ databases">
        <title>Draft genome of the ant-associated black yeast Phialophora attae CBS 131958.</title>
        <authorList>
            <person name="Moreno L.F."/>
            <person name="Stielow B.J."/>
            <person name="de Hoog S."/>
            <person name="Vicente V.A."/>
            <person name="Weiss V.A."/>
            <person name="de Vries M."/>
            <person name="Cruz L.M."/>
            <person name="Souza E.M."/>
        </authorList>
    </citation>
    <scope>NUCLEOTIDE SEQUENCE [LARGE SCALE GENOMIC DNA]</scope>
    <source>
        <strain evidence="13 14">CBS 131958</strain>
    </source>
</reference>
<dbReference type="InterPro" id="IPR043579">
    <property type="entry name" value="CUTINASE_2"/>
</dbReference>
<keyword evidence="5" id="KW-0964">Secreted</keyword>
<evidence type="ECO:0000256" key="2">
    <source>
        <dbReference type="ARBA" id="ARBA00007534"/>
    </source>
</evidence>
<evidence type="ECO:0000313" key="13">
    <source>
        <dbReference type="EMBL" id="KPI36161.1"/>
    </source>
</evidence>
<dbReference type="VEuPathDB" id="FungiDB:AB675_8939"/>
<evidence type="ECO:0000256" key="10">
    <source>
        <dbReference type="PIRSR" id="PIRSR611150-1"/>
    </source>
</evidence>
<dbReference type="PANTHER" id="PTHR48250:SF3">
    <property type="entry name" value="CUTINASE 1-RELATED"/>
    <property type="match status" value="1"/>
</dbReference>
<feature type="disulfide bond" evidence="11">
    <location>
        <begin position="193"/>
        <end position="200"/>
    </location>
</feature>
<keyword evidence="8 11" id="KW-1015">Disulfide bond</keyword>
<dbReference type="STRING" id="1664694.A0A0N0NIS5"/>
<evidence type="ECO:0000256" key="8">
    <source>
        <dbReference type="ARBA" id="ARBA00023157"/>
    </source>
</evidence>
<sequence>MKATTWLVALVATAIAVPVAQPITEPALDADAIQDIERRQSVGTTSNEFKNGGCRDIIWFFARGSTEVGNMGAVVGPPTGQRLKQIFGSARVAVQGIDYPALLSTNFLPGGADLGGIAEMRSLLTQAASQCPGSSILAGGYSQGAALVHRAIENLPQSVKDAIDGVVTFGDTQNLQDLGRIPNFPREKLKVFCNVGDLVCVGTLTITAAHLTYGSDANAAADFLATRARAGGA</sequence>
<dbReference type="FunFam" id="3.40.50.1820:FF:000235">
    <property type="entry name" value="Cutinase 1"/>
    <property type="match status" value="1"/>
</dbReference>
<evidence type="ECO:0000313" key="14">
    <source>
        <dbReference type="Proteomes" id="UP000038010"/>
    </source>
</evidence>
<evidence type="ECO:0000256" key="3">
    <source>
        <dbReference type="ARBA" id="ARBA00013095"/>
    </source>
</evidence>
<dbReference type="InterPro" id="IPR000675">
    <property type="entry name" value="Cutinase/axe"/>
</dbReference>
<accession>A0A0N0NIS5</accession>
<feature type="disulfide bond" evidence="11">
    <location>
        <begin position="54"/>
        <end position="131"/>
    </location>
</feature>